<dbReference type="STRING" id="139825.A0A401GRN0"/>
<feature type="domain" description="GH16" evidence="11">
    <location>
        <begin position="281"/>
        <end position="554"/>
    </location>
</feature>
<dbReference type="AlphaFoldDB" id="A0A401GRN0"/>
<evidence type="ECO:0000256" key="1">
    <source>
        <dbReference type="ARBA" id="ARBA00004606"/>
    </source>
</evidence>
<dbReference type="Gene3D" id="2.60.120.200">
    <property type="match status" value="1"/>
</dbReference>
<keyword evidence="6 10" id="KW-0472">Membrane</keyword>
<evidence type="ECO:0000256" key="2">
    <source>
        <dbReference type="ARBA" id="ARBA00010962"/>
    </source>
</evidence>
<feature type="region of interest" description="Disordered" evidence="9">
    <location>
        <begin position="1"/>
        <end position="47"/>
    </location>
</feature>
<dbReference type="SUPFAM" id="SSF49899">
    <property type="entry name" value="Concanavalin A-like lectins/glucanases"/>
    <property type="match status" value="1"/>
</dbReference>
<dbReference type="Pfam" id="PF03935">
    <property type="entry name" value="SKN1_KRE6_Sbg1"/>
    <property type="match status" value="2"/>
</dbReference>
<name>A0A401GRN0_9APHY</name>
<accession>A0A401GRN0</accession>
<dbReference type="InterPro" id="IPR013320">
    <property type="entry name" value="ConA-like_dom_sf"/>
</dbReference>
<protein>
    <submittedName>
        <fullName evidence="12">Beta-glucan synthesis-associated protein</fullName>
    </submittedName>
</protein>
<organism evidence="12 13">
    <name type="scientific">Sparassis crispa</name>
    <dbReference type="NCBI Taxonomy" id="139825"/>
    <lineage>
        <taxon>Eukaryota</taxon>
        <taxon>Fungi</taxon>
        <taxon>Dikarya</taxon>
        <taxon>Basidiomycota</taxon>
        <taxon>Agaricomycotina</taxon>
        <taxon>Agaricomycetes</taxon>
        <taxon>Polyporales</taxon>
        <taxon>Sparassidaceae</taxon>
        <taxon>Sparassis</taxon>
    </lineage>
</organism>
<evidence type="ECO:0000313" key="13">
    <source>
        <dbReference type="Proteomes" id="UP000287166"/>
    </source>
</evidence>
<keyword evidence="7" id="KW-0325">Glycoprotein</keyword>
<evidence type="ECO:0000313" key="12">
    <source>
        <dbReference type="EMBL" id="GBE84810.1"/>
    </source>
</evidence>
<keyword evidence="3 10" id="KW-0812">Transmembrane</keyword>
<proteinExistence type="inferred from homology"/>
<keyword evidence="5 10" id="KW-1133">Transmembrane helix</keyword>
<keyword evidence="8" id="KW-0961">Cell wall biogenesis/degradation</keyword>
<dbReference type="InParanoid" id="A0A401GRN0"/>
<dbReference type="PANTHER" id="PTHR31361:SF1">
    <property type="entry name" value="BETA-GLUCAN SYNTHESIS-ASSOCIATED PROTEIN KRE6-RELATED"/>
    <property type="match status" value="1"/>
</dbReference>
<feature type="compositionally biased region" description="Polar residues" evidence="9">
    <location>
        <begin position="36"/>
        <end position="46"/>
    </location>
</feature>
<evidence type="ECO:0000256" key="8">
    <source>
        <dbReference type="ARBA" id="ARBA00023316"/>
    </source>
</evidence>
<evidence type="ECO:0000256" key="6">
    <source>
        <dbReference type="ARBA" id="ARBA00023136"/>
    </source>
</evidence>
<dbReference type="InterPro" id="IPR000757">
    <property type="entry name" value="Beta-glucanase-like"/>
</dbReference>
<dbReference type="RefSeq" id="XP_027615723.1">
    <property type="nucleotide sequence ID" value="XM_027759922.1"/>
</dbReference>
<dbReference type="GO" id="GO:0006078">
    <property type="term" value="P:(1-&gt;6)-beta-D-glucan biosynthetic process"/>
    <property type="evidence" value="ECO:0007669"/>
    <property type="project" value="TreeGrafter"/>
</dbReference>
<sequence length="602" mass="65674">MSTQWPITDAGDDPSGSSQGSSQGSSIHEDVADFSPSRTPLTSTFESPLLPENAATSRSLPINFVSSPLNPNHAPHRQPLARQSPSFNRLASEESHALAAQLSSLDSGHRGSMILYKLDLAPPRMGQRDSIASSSGASLLSLSADSKYPSGAVVQSQRGFVPYAFDPEQELSDFPDDDDYLHVPDPKTDRVSFWSWRGIVNMSMLAILLAALLALFVCYPVVTYFRDNKYNRAIADNIAVNATGQQATRRELADEAVLALPHAQKAPLIDPDTPASVRTRVGSDGEPYELVFSDEFNADGRTFGGGDDPFWEAVEDRPFAVTTRGGSLRVAADGMLQSWNRFCFTGGYIEVAVRLPAARAGSYEAAAWTMGNLAHAGFPATMEGVWPYAYDACDARTLPDLTQPQLSRGQRLSACTCSGEDHPGPSTSKGRGAPSVDIFRTLTDRRVSQTAWLAPSPHDHVNRIPVRSREQFVSFGFEYSVDPSRPGAGFMHWQLDGQPSETLGSAAYPLDTPRRWIPEEPMSIVLSLASDLSADTEHMEMLVDYVRVYQRTGQRNVGCSPARYPTAEYIEAHIDAYTNRSMASWSQAGGRYAWPKNSMSGC</sequence>
<dbReference type="GO" id="GO:0005789">
    <property type="term" value="C:endoplasmic reticulum membrane"/>
    <property type="evidence" value="ECO:0007669"/>
    <property type="project" value="TreeGrafter"/>
</dbReference>
<evidence type="ECO:0000256" key="3">
    <source>
        <dbReference type="ARBA" id="ARBA00022692"/>
    </source>
</evidence>
<dbReference type="OrthoDB" id="412647at2759"/>
<keyword evidence="4" id="KW-0735">Signal-anchor</keyword>
<evidence type="ECO:0000259" key="11">
    <source>
        <dbReference type="PROSITE" id="PS51762"/>
    </source>
</evidence>
<dbReference type="GeneID" id="38781727"/>
<feature type="region of interest" description="Disordered" evidence="9">
    <location>
        <begin position="414"/>
        <end position="434"/>
    </location>
</feature>
<dbReference type="Proteomes" id="UP000287166">
    <property type="component" value="Unassembled WGS sequence"/>
</dbReference>
<dbReference type="PROSITE" id="PS51762">
    <property type="entry name" value="GH16_2"/>
    <property type="match status" value="1"/>
</dbReference>
<feature type="transmembrane region" description="Helical" evidence="10">
    <location>
        <begin position="199"/>
        <end position="222"/>
    </location>
</feature>
<comment type="caution">
    <text evidence="12">The sequence shown here is derived from an EMBL/GenBank/DDBJ whole genome shotgun (WGS) entry which is preliminary data.</text>
</comment>
<dbReference type="EMBL" id="BFAD01000006">
    <property type="protein sequence ID" value="GBE84810.1"/>
    <property type="molecule type" value="Genomic_DNA"/>
</dbReference>
<reference evidence="12 13" key="1">
    <citation type="journal article" date="2018" name="Sci. Rep.">
        <title>Genome sequence of the cauliflower mushroom Sparassis crispa (Hanabiratake) and its association with beneficial usage.</title>
        <authorList>
            <person name="Kiyama R."/>
            <person name="Furutani Y."/>
            <person name="Kawaguchi K."/>
            <person name="Nakanishi T."/>
        </authorList>
    </citation>
    <scope>NUCLEOTIDE SEQUENCE [LARGE SCALE GENOMIC DNA]</scope>
</reference>
<dbReference type="GO" id="GO:0031505">
    <property type="term" value="P:fungal-type cell wall organization"/>
    <property type="evidence" value="ECO:0007669"/>
    <property type="project" value="TreeGrafter"/>
</dbReference>
<comment type="similarity">
    <text evidence="2">Belongs to the SKN1/KRE6 family.</text>
</comment>
<comment type="subcellular location">
    <subcellularLocation>
        <location evidence="1">Membrane</location>
        <topology evidence="1">Single-pass type II membrane protein</topology>
    </subcellularLocation>
</comment>
<evidence type="ECO:0000256" key="9">
    <source>
        <dbReference type="SAM" id="MobiDB-lite"/>
    </source>
</evidence>
<dbReference type="InterPro" id="IPR005629">
    <property type="entry name" value="Skn1/Kre6/Sbg1"/>
</dbReference>
<gene>
    <name evidence="12" type="ORF">SCP_0607900</name>
</gene>
<dbReference type="GO" id="GO:0005886">
    <property type="term" value="C:plasma membrane"/>
    <property type="evidence" value="ECO:0007669"/>
    <property type="project" value="TreeGrafter"/>
</dbReference>
<evidence type="ECO:0000256" key="5">
    <source>
        <dbReference type="ARBA" id="ARBA00022989"/>
    </source>
</evidence>
<dbReference type="PANTHER" id="PTHR31361">
    <property type="entry name" value="BETA-GLUCAN SYNTHESIS-ASSOCIATED PROTEIN KRE6-RELATED"/>
    <property type="match status" value="1"/>
</dbReference>
<keyword evidence="13" id="KW-1185">Reference proteome</keyword>
<evidence type="ECO:0000256" key="4">
    <source>
        <dbReference type="ARBA" id="ARBA00022968"/>
    </source>
</evidence>
<feature type="compositionally biased region" description="Low complexity" evidence="9">
    <location>
        <begin position="15"/>
        <end position="26"/>
    </location>
</feature>
<evidence type="ECO:0000256" key="7">
    <source>
        <dbReference type="ARBA" id="ARBA00023180"/>
    </source>
</evidence>
<dbReference type="GO" id="GO:0015926">
    <property type="term" value="F:glucosidase activity"/>
    <property type="evidence" value="ECO:0007669"/>
    <property type="project" value="TreeGrafter"/>
</dbReference>
<evidence type="ECO:0000256" key="10">
    <source>
        <dbReference type="SAM" id="Phobius"/>
    </source>
</evidence>